<protein>
    <recommendedName>
        <fullName evidence="8">N-(5'-phosphoribosyl)anthranilate isomerase</fullName>
        <shortName evidence="8">PRAI</shortName>
        <ecNumber evidence="8">5.3.1.24</ecNumber>
    </recommendedName>
</protein>
<dbReference type="EMBL" id="JAKRVY010000001">
    <property type="protein sequence ID" value="MCL9812521.1"/>
    <property type="molecule type" value="Genomic_DNA"/>
</dbReference>
<comment type="caution">
    <text evidence="10">The sequence shown here is derived from an EMBL/GenBank/DDBJ whole genome shotgun (WGS) entry which is preliminary data.</text>
</comment>
<evidence type="ECO:0000256" key="1">
    <source>
        <dbReference type="ARBA" id="ARBA00001164"/>
    </source>
</evidence>
<comment type="catalytic activity">
    <reaction evidence="1 8">
        <text>N-(5-phospho-beta-D-ribosyl)anthranilate = 1-(2-carboxyphenylamino)-1-deoxy-D-ribulose 5-phosphate</text>
        <dbReference type="Rhea" id="RHEA:21540"/>
        <dbReference type="ChEBI" id="CHEBI:18277"/>
        <dbReference type="ChEBI" id="CHEBI:58613"/>
        <dbReference type="EC" id="5.3.1.24"/>
    </reaction>
</comment>
<evidence type="ECO:0000313" key="10">
    <source>
        <dbReference type="EMBL" id="MCL9812521.1"/>
    </source>
</evidence>
<dbReference type="GO" id="GO:0004640">
    <property type="term" value="F:phosphoribosylanthranilate isomerase activity"/>
    <property type="evidence" value="ECO:0007669"/>
    <property type="project" value="UniProtKB-UniRule"/>
</dbReference>
<evidence type="ECO:0000256" key="2">
    <source>
        <dbReference type="ARBA" id="ARBA00004664"/>
    </source>
</evidence>
<evidence type="ECO:0000256" key="8">
    <source>
        <dbReference type="HAMAP-Rule" id="MF_00135"/>
    </source>
</evidence>
<organism evidence="10 11">
    <name type="scientific">Natranaeroarchaeum aerophilus</name>
    <dbReference type="NCBI Taxonomy" id="2917711"/>
    <lineage>
        <taxon>Archaea</taxon>
        <taxon>Methanobacteriati</taxon>
        <taxon>Methanobacteriota</taxon>
        <taxon>Stenosarchaea group</taxon>
        <taxon>Halobacteria</taxon>
        <taxon>Halobacteriales</taxon>
        <taxon>Natronoarchaeaceae</taxon>
        <taxon>Natranaeroarchaeum</taxon>
    </lineage>
</organism>
<keyword evidence="6 8" id="KW-0057">Aromatic amino acid biosynthesis</keyword>
<name>A0AAE3FP27_9EURY</name>
<feature type="domain" description="N-(5'phosphoribosyl) anthranilate isomerase (PRAI)" evidence="9">
    <location>
        <begin position="4"/>
        <end position="191"/>
    </location>
</feature>
<evidence type="ECO:0000256" key="5">
    <source>
        <dbReference type="ARBA" id="ARBA00022822"/>
    </source>
</evidence>
<evidence type="ECO:0000259" key="9">
    <source>
        <dbReference type="Pfam" id="PF00697"/>
    </source>
</evidence>
<sequence>MTRVKICGLTSERDVETVVDAGADALGFIVDVPVDTPRELTVDRAAELVASVPPFASTVLVTMPETPEGAIELVGRIQPDTVQLHGDLSPAEAAAVTDQVLATTIKAVDADEPERCAEYVDSVDALLVDSVDGEGGGGTGETHDWERTATVVADLDVPVILAGGLTPENVGEAVETVAPYGVDVASGVEREHPDAEGLRKDADAVARFVANANATSEATIA</sequence>
<proteinExistence type="inferred from homology"/>
<gene>
    <name evidence="8" type="primary">trpF</name>
    <name evidence="10" type="ORF">AArcSt11_02490</name>
</gene>
<dbReference type="Pfam" id="PF00697">
    <property type="entry name" value="PRAI"/>
    <property type="match status" value="1"/>
</dbReference>
<reference evidence="10 11" key="1">
    <citation type="journal article" date="2022" name="Syst. Appl. Microbiol.">
        <title>Natronocalculus amylovorans gen. nov., sp. nov., and Natranaeroarchaeum aerophilus sp. nov., dominant culturable amylolytic natronoarchaea from hypersaline soda lakes in southwestern Siberia.</title>
        <authorList>
            <person name="Sorokin D.Y."/>
            <person name="Elcheninov A.G."/>
            <person name="Khizhniak T.V."/>
            <person name="Koenen M."/>
            <person name="Bale N.J."/>
            <person name="Damste J.S.S."/>
            <person name="Kublanov I.V."/>
        </authorList>
    </citation>
    <scope>NUCLEOTIDE SEQUENCE [LARGE SCALE GENOMIC DNA]</scope>
    <source>
        <strain evidence="10 11">AArc-St1-1</strain>
    </source>
</reference>
<dbReference type="RefSeq" id="WP_250594289.1">
    <property type="nucleotide sequence ID" value="NZ_JAKRVY010000001.1"/>
</dbReference>
<dbReference type="InterPro" id="IPR011060">
    <property type="entry name" value="RibuloseP-bd_barrel"/>
</dbReference>
<dbReference type="SUPFAM" id="SSF51366">
    <property type="entry name" value="Ribulose-phoshate binding barrel"/>
    <property type="match status" value="1"/>
</dbReference>
<dbReference type="Proteomes" id="UP001202674">
    <property type="component" value="Unassembled WGS sequence"/>
</dbReference>
<keyword evidence="4 8" id="KW-0028">Amino-acid biosynthesis</keyword>
<evidence type="ECO:0000256" key="7">
    <source>
        <dbReference type="ARBA" id="ARBA00023235"/>
    </source>
</evidence>
<evidence type="ECO:0000256" key="4">
    <source>
        <dbReference type="ARBA" id="ARBA00022605"/>
    </source>
</evidence>
<dbReference type="Gene3D" id="3.20.20.70">
    <property type="entry name" value="Aldolase class I"/>
    <property type="match status" value="1"/>
</dbReference>
<dbReference type="PANTHER" id="PTHR42894">
    <property type="entry name" value="N-(5'-PHOSPHORIBOSYL)ANTHRANILATE ISOMERASE"/>
    <property type="match status" value="1"/>
</dbReference>
<evidence type="ECO:0000313" key="11">
    <source>
        <dbReference type="Proteomes" id="UP001202674"/>
    </source>
</evidence>
<dbReference type="AlphaFoldDB" id="A0AAE3FP27"/>
<dbReference type="GO" id="GO:0000162">
    <property type="term" value="P:L-tryptophan biosynthetic process"/>
    <property type="evidence" value="ECO:0007669"/>
    <property type="project" value="UniProtKB-UniRule"/>
</dbReference>
<dbReference type="InterPro" id="IPR001240">
    <property type="entry name" value="PRAI_dom"/>
</dbReference>
<comment type="similarity">
    <text evidence="3 8">Belongs to the TrpF family.</text>
</comment>
<dbReference type="EC" id="5.3.1.24" evidence="8"/>
<accession>A0AAE3FP27</accession>
<keyword evidence="7 8" id="KW-0413">Isomerase</keyword>
<dbReference type="HAMAP" id="MF_00135">
    <property type="entry name" value="PRAI"/>
    <property type="match status" value="1"/>
</dbReference>
<evidence type="ECO:0000256" key="6">
    <source>
        <dbReference type="ARBA" id="ARBA00023141"/>
    </source>
</evidence>
<evidence type="ECO:0000256" key="3">
    <source>
        <dbReference type="ARBA" id="ARBA00007571"/>
    </source>
</evidence>
<dbReference type="PANTHER" id="PTHR42894:SF1">
    <property type="entry name" value="N-(5'-PHOSPHORIBOSYL)ANTHRANILATE ISOMERASE"/>
    <property type="match status" value="1"/>
</dbReference>
<dbReference type="InterPro" id="IPR013785">
    <property type="entry name" value="Aldolase_TIM"/>
</dbReference>
<keyword evidence="5 8" id="KW-0822">Tryptophan biosynthesis</keyword>
<dbReference type="CDD" id="cd00405">
    <property type="entry name" value="PRAI"/>
    <property type="match status" value="1"/>
</dbReference>
<comment type="pathway">
    <text evidence="2 8">Amino-acid biosynthesis; L-tryptophan biosynthesis; L-tryptophan from chorismate: step 3/5.</text>
</comment>
<dbReference type="InterPro" id="IPR044643">
    <property type="entry name" value="TrpF_fam"/>
</dbReference>
<keyword evidence="11" id="KW-1185">Reference proteome</keyword>